<dbReference type="PANTHER" id="PTHR45913:SF22">
    <property type="entry name" value="SCAN BOX DOMAIN-CONTAINING PROTEIN"/>
    <property type="match status" value="1"/>
</dbReference>
<feature type="non-terminal residue" evidence="1">
    <location>
        <position position="256"/>
    </location>
</feature>
<comment type="caution">
    <text evidence="1">The sequence shown here is derived from an EMBL/GenBank/DDBJ whole genome shotgun (WGS) entry which is preliminary data.</text>
</comment>
<organism evidence="1 2">
    <name type="scientific">Artemia franciscana</name>
    <name type="common">Brine shrimp</name>
    <name type="synonym">Artemia sanfranciscana</name>
    <dbReference type="NCBI Taxonomy" id="6661"/>
    <lineage>
        <taxon>Eukaryota</taxon>
        <taxon>Metazoa</taxon>
        <taxon>Ecdysozoa</taxon>
        <taxon>Arthropoda</taxon>
        <taxon>Crustacea</taxon>
        <taxon>Branchiopoda</taxon>
        <taxon>Anostraca</taxon>
        <taxon>Artemiidae</taxon>
        <taxon>Artemia</taxon>
    </lineage>
</organism>
<evidence type="ECO:0000313" key="2">
    <source>
        <dbReference type="Proteomes" id="UP001187531"/>
    </source>
</evidence>
<name>A0AA88IHK4_ARTSF</name>
<dbReference type="AlphaFoldDB" id="A0AA88IHK4"/>
<evidence type="ECO:0000313" key="1">
    <source>
        <dbReference type="EMBL" id="KAK2720842.1"/>
    </source>
</evidence>
<protein>
    <recommendedName>
        <fullName evidence="3">SCAN domain-containing protein 3</fullName>
    </recommendedName>
</protein>
<dbReference type="SUPFAM" id="SSF53098">
    <property type="entry name" value="Ribonuclease H-like"/>
    <property type="match status" value="1"/>
</dbReference>
<keyword evidence="2" id="KW-1185">Reference proteome</keyword>
<proteinExistence type="predicted"/>
<dbReference type="PANTHER" id="PTHR45913">
    <property type="entry name" value="EPM2A-INTERACTING PROTEIN 1"/>
    <property type="match status" value="1"/>
</dbReference>
<evidence type="ECO:0008006" key="3">
    <source>
        <dbReference type="Google" id="ProtNLM"/>
    </source>
</evidence>
<dbReference type="InterPro" id="IPR012337">
    <property type="entry name" value="RNaseH-like_sf"/>
</dbReference>
<dbReference type="Proteomes" id="UP001187531">
    <property type="component" value="Unassembled WGS sequence"/>
</dbReference>
<sequence>MSARLHDALSVVIKLVNHIKSNSLRDRLFHEFCKQNAEEFERLVLHTEVRWLSKGDYLKRFFAIWDSIVSFLADTQLGAKLLANKNDVFYLSDIFEKLDSLNKQLRGNDSNLISSKSAIAAFLRRLQLYKNNIWRRAFEQFRCLACVSSGLQDEDLRPTQDGYTDWVSIHFEVNVAEIELSLQEPLIELQSDEITRAKSKDEKYNIWKTTVVATEYPLLWDKAQFYVIAFPTSYLVEAGFSRVSQMLSKAHNRLDI</sequence>
<reference evidence="1" key="1">
    <citation type="submission" date="2023-07" db="EMBL/GenBank/DDBJ databases">
        <title>Chromosome-level genome assembly of Artemia franciscana.</title>
        <authorList>
            <person name="Jo E."/>
        </authorList>
    </citation>
    <scope>NUCLEOTIDE SEQUENCE</scope>
    <source>
        <tissue evidence="1">Whole body</tissue>
    </source>
</reference>
<accession>A0AA88IHK4</accession>
<gene>
    <name evidence="1" type="ORF">QYM36_004652</name>
</gene>
<dbReference type="EMBL" id="JAVRJZ010000007">
    <property type="protein sequence ID" value="KAK2720842.1"/>
    <property type="molecule type" value="Genomic_DNA"/>
</dbReference>